<dbReference type="CDD" id="cd02440">
    <property type="entry name" value="AdoMet_MTases"/>
    <property type="match status" value="1"/>
</dbReference>
<evidence type="ECO:0000313" key="7">
    <source>
        <dbReference type="EMBL" id="EFI83649.1"/>
    </source>
</evidence>
<keyword evidence="2 6" id="KW-0963">Cytoplasm</keyword>
<dbReference type="EC" id="2.1.1.-" evidence="6"/>
<dbReference type="SUPFAM" id="SSF53335">
    <property type="entry name" value="S-adenosyl-L-methionine-dependent methyltransferases"/>
    <property type="match status" value="1"/>
</dbReference>
<keyword evidence="3 6" id="KW-0489">Methyltransferase</keyword>
<dbReference type="EMBL" id="ACCR02000005">
    <property type="protein sequence ID" value="EFI83649.1"/>
    <property type="molecule type" value="Genomic_DNA"/>
</dbReference>
<keyword evidence="8" id="KW-1185">Reference proteome</keyword>
<evidence type="ECO:0000313" key="8">
    <source>
        <dbReference type="Proteomes" id="UP000010119"/>
    </source>
</evidence>
<dbReference type="PANTHER" id="PTHR43648:SF1">
    <property type="entry name" value="ELECTRON TRANSFER FLAVOPROTEIN BETA SUBUNIT LYSINE METHYLTRANSFERASE"/>
    <property type="match status" value="1"/>
</dbReference>
<dbReference type="HAMAP" id="MF_00735">
    <property type="entry name" value="Methyltr_PrmA"/>
    <property type="match status" value="1"/>
</dbReference>
<dbReference type="Pfam" id="PF06325">
    <property type="entry name" value="PrmA"/>
    <property type="match status" value="1"/>
</dbReference>
<evidence type="ECO:0000256" key="6">
    <source>
        <dbReference type="HAMAP-Rule" id="MF_00735"/>
    </source>
</evidence>
<comment type="similarity">
    <text evidence="1 6">Belongs to the methyltransferase superfamily. PrmA family.</text>
</comment>
<dbReference type="PANTHER" id="PTHR43648">
    <property type="entry name" value="ELECTRON TRANSFER FLAVOPROTEIN BETA SUBUNIT LYSINE METHYLTRANSFERASE"/>
    <property type="match status" value="1"/>
</dbReference>
<dbReference type="GO" id="GO:0032259">
    <property type="term" value="P:methylation"/>
    <property type="evidence" value="ECO:0007669"/>
    <property type="project" value="UniProtKB-KW"/>
</dbReference>
<feature type="binding site" evidence="6">
    <location>
        <position position="252"/>
    </location>
    <ligand>
        <name>S-adenosyl-L-methionine</name>
        <dbReference type="ChEBI" id="CHEBI:59789"/>
    </ligand>
</feature>
<comment type="caution">
    <text evidence="7">The sequence shown here is derived from an EMBL/GenBank/DDBJ whole genome shotgun (WGS) entry which is preliminary data.</text>
</comment>
<dbReference type="InterPro" id="IPR004498">
    <property type="entry name" value="Ribosomal_PrmA_MeTrfase"/>
</dbReference>
<dbReference type="NCBIfam" id="TIGR00406">
    <property type="entry name" value="prmA"/>
    <property type="match status" value="1"/>
</dbReference>
<evidence type="ECO:0000256" key="2">
    <source>
        <dbReference type="ARBA" id="ARBA00022490"/>
    </source>
</evidence>
<dbReference type="AlphaFoldDB" id="D7UZ82"/>
<dbReference type="eggNOG" id="COG2264">
    <property type="taxonomic scope" value="Bacteria"/>
</dbReference>
<dbReference type="InterPro" id="IPR050078">
    <property type="entry name" value="Ribosomal_L11_MeTrfase_PrmA"/>
</dbReference>
<gene>
    <name evidence="6 7" type="primary">prmA</name>
    <name evidence="7" type="ORF">HMPREF0556_12334</name>
</gene>
<sequence length="318" mass="35057">MRDQSMDWSEVEIHTINEAVEPVANVLTEHGASGVSIEDVADFFKEREDRFGEIYELAREDYPEDGVIIKAYFLKTSEFIQQIPALEKAVQHLATFDIPLGDLKFQVNDVSDEEWATAWKKYYHPVQVTEQITIVPSWESYTPSEHEIIIELDPGLAFGTGTHPTTQLCIRELATQLKGGETILDVGTGSGVLSIVSAKLGAETVLATDLDEVAVRAAAENIALNNTENVVTVKQNDLLKGIEEEADVIVANILAEVIVLFPEDVRRLLKPNGLFIASGIIKDKEEFVKEALVKAGLEIIATKQQGDWIAIISKQGGN</sequence>
<dbReference type="Proteomes" id="UP000010119">
    <property type="component" value="Unassembled WGS sequence"/>
</dbReference>
<comment type="catalytic activity">
    <reaction evidence="6">
        <text>L-lysyl-[protein] + 3 S-adenosyl-L-methionine = N(6),N(6),N(6)-trimethyl-L-lysyl-[protein] + 3 S-adenosyl-L-homocysteine + 3 H(+)</text>
        <dbReference type="Rhea" id="RHEA:54192"/>
        <dbReference type="Rhea" id="RHEA-COMP:9752"/>
        <dbReference type="Rhea" id="RHEA-COMP:13826"/>
        <dbReference type="ChEBI" id="CHEBI:15378"/>
        <dbReference type="ChEBI" id="CHEBI:29969"/>
        <dbReference type="ChEBI" id="CHEBI:57856"/>
        <dbReference type="ChEBI" id="CHEBI:59789"/>
        <dbReference type="ChEBI" id="CHEBI:61961"/>
    </reaction>
</comment>
<dbReference type="Gene3D" id="3.40.50.150">
    <property type="entry name" value="Vaccinia Virus protein VP39"/>
    <property type="match status" value="1"/>
</dbReference>
<evidence type="ECO:0000256" key="5">
    <source>
        <dbReference type="ARBA" id="ARBA00022691"/>
    </source>
</evidence>
<evidence type="ECO:0000256" key="3">
    <source>
        <dbReference type="ARBA" id="ARBA00022603"/>
    </source>
</evidence>
<feature type="binding site" evidence="6">
    <location>
        <position position="209"/>
    </location>
    <ligand>
        <name>S-adenosyl-L-methionine</name>
        <dbReference type="ChEBI" id="CHEBI:59789"/>
    </ligand>
</feature>
<comment type="subcellular location">
    <subcellularLocation>
        <location evidence="6">Cytoplasm</location>
    </subcellularLocation>
</comment>
<protein>
    <recommendedName>
        <fullName evidence="6">Ribosomal protein L11 methyltransferase</fullName>
        <shortName evidence="6">L11 Mtase</shortName>
        <ecNumber evidence="6">2.1.1.-</ecNumber>
    </recommendedName>
</protein>
<accession>D7UZ82</accession>
<dbReference type="PIRSF" id="PIRSF000401">
    <property type="entry name" value="RPL11_MTase"/>
    <property type="match status" value="1"/>
</dbReference>
<dbReference type="HOGENOM" id="CLU_049382_0_1_9"/>
<reference evidence="7" key="1">
    <citation type="submission" date="2010-06" db="EMBL/GenBank/DDBJ databases">
        <authorList>
            <person name="Muzny D."/>
            <person name="Qin X."/>
            <person name="Buhay C."/>
            <person name="Dugan-Rocha S."/>
            <person name="Ding Y."/>
            <person name="Chen G."/>
            <person name="Hawes A."/>
            <person name="Holder M."/>
            <person name="Jhangiani S."/>
            <person name="Johnson A."/>
            <person name="Khan Z."/>
            <person name="Li Z."/>
            <person name="Liu W."/>
            <person name="Liu X."/>
            <person name="Perez L."/>
            <person name="Shen H."/>
            <person name="Wang Q."/>
            <person name="Watt J."/>
            <person name="Xi L."/>
            <person name="Xin Y."/>
            <person name="Zhou J."/>
            <person name="Deng J."/>
            <person name="Jiang H."/>
            <person name="Liu Y."/>
            <person name="Qu J."/>
            <person name="Song X.-Z."/>
            <person name="Zhang L."/>
            <person name="Villasana D."/>
            <person name="Johnson A."/>
            <person name="Liu J."/>
            <person name="Liyanage D."/>
            <person name="Lorensuhewa L."/>
            <person name="Robinson T."/>
            <person name="Song A."/>
            <person name="Song B.-B."/>
            <person name="Dinh H."/>
            <person name="Thornton R."/>
            <person name="Coyle M."/>
            <person name="Francisco L."/>
            <person name="Jackson L."/>
            <person name="Javaid M."/>
            <person name="Korchina V."/>
            <person name="Kovar C."/>
            <person name="Mata R."/>
            <person name="Mathew T."/>
            <person name="Ngo R."/>
            <person name="Nguyen L."/>
            <person name="Nguyen N."/>
            <person name="Okwuonu G."/>
            <person name="Ongeri F."/>
            <person name="Pham C."/>
            <person name="Simmons D."/>
            <person name="Wilczek-Boney K."/>
            <person name="Hale W."/>
            <person name="Jakkamsetti A."/>
            <person name="Pham P."/>
            <person name="Ruth R."/>
            <person name="San Lucas F."/>
            <person name="Warren J."/>
            <person name="Zhang J."/>
            <person name="Zhao Z."/>
            <person name="Zhou C."/>
            <person name="Zhu D."/>
            <person name="Lee S."/>
            <person name="Bess C."/>
            <person name="Blankenburg K."/>
            <person name="Forbes L."/>
            <person name="Fu Q."/>
            <person name="Gubbala S."/>
            <person name="Hirani K."/>
            <person name="Jayaseelan J.C."/>
            <person name="Lara F."/>
            <person name="Munidasa M."/>
            <person name="Palculict T."/>
            <person name="Patil S."/>
            <person name="Pu L.-L."/>
            <person name="Saada N."/>
            <person name="Tang L."/>
            <person name="Weissenberger G."/>
            <person name="Zhu Y."/>
            <person name="Hemphill L."/>
            <person name="Shang Y."/>
            <person name="Youmans B."/>
            <person name="Ayvaz T."/>
            <person name="Ross M."/>
            <person name="Santibanez J."/>
            <person name="Aqrawi P."/>
            <person name="Gross S."/>
            <person name="Joshi V."/>
            <person name="Fowler G."/>
            <person name="Nazareth L."/>
            <person name="Reid J."/>
            <person name="Worley K."/>
            <person name="Petrosino J."/>
            <person name="Highlander S."/>
            <person name="Gibbs R."/>
        </authorList>
    </citation>
    <scope>NUCLEOTIDE SEQUENCE [LARGE SCALE GENOMIC DNA]</scope>
    <source>
        <strain evidence="7">DSM 20601</strain>
    </source>
</reference>
<feature type="binding site" evidence="6">
    <location>
        <position position="166"/>
    </location>
    <ligand>
        <name>S-adenosyl-L-methionine</name>
        <dbReference type="ChEBI" id="CHEBI:59789"/>
    </ligand>
</feature>
<keyword evidence="7" id="KW-0687">Ribonucleoprotein</keyword>
<organism evidence="7 8">
    <name type="scientific">Listeria grayi DSM 20601</name>
    <dbReference type="NCBI Taxonomy" id="525367"/>
    <lineage>
        <taxon>Bacteria</taxon>
        <taxon>Bacillati</taxon>
        <taxon>Bacillota</taxon>
        <taxon>Bacilli</taxon>
        <taxon>Bacillales</taxon>
        <taxon>Listeriaceae</taxon>
        <taxon>Listeria</taxon>
    </lineage>
</organism>
<evidence type="ECO:0000256" key="4">
    <source>
        <dbReference type="ARBA" id="ARBA00022679"/>
    </source>
</evidence>
<dbReference type="InterPro" id="IPR029063">
    <property type="entry name" value="SAM-dependent_MTases_sf"/>
</dbReference>
<keyword evidence="5 6" id="KW-0949">S-adenosyl-L-methionine</keyword>
<keyword evidence="4 6" id="KW-0808">Transferase</keyword>
<name>D7UZ82_LISGR</name>
<comment type="function">
    <text evidence="6">Methylates ribosomal protein L11.</text>
</comment>
<dbReference type="GO" id="GO:0005840">
    <property type="term" value="C:ribosome"/>
    <property type="evidence" value="ECO:0007669"/>
    <property type="project" value="UniProtKB-KW"/>
</dbReference>
<dbReference type="STRING" id="525367.HMPREF0556_12334"/>
<feature type="binding site" evidence="6">
    <location>
        <position position="187"/>
    </location>
    <ligand>
        <name>S-adenosyl-L-methionine</name>
        <dbReference type="ChEBI" id="CHEBI:59789"/>
    </ligand>
</feature>
<evidence type="ECO:0000256" key="1">
    <source>
        <dbReference type="ARBA" id="ARBA00009741"/>
    </source>
</evidence>
<keyword evidence="7" id="KW-0689">Ribosomal protein</keyword>
<proteinExistence type="inferred from homology"/>
<dbReference type="GO" id="GO:0016279">
    <property type="term" value="F:protein-lysine N-methyltransferase activity"/>
    <property type="evidence" value="ECO:0007669"/>
    <property type="project" value="RHEA"/>
</dbReference>
<dbReference type="GO" id="GO:0005737">
    <property type="term" value="C:cytoplasm"/>
    <property type="evidence" value="ECO:0007669"/>
    <property type="project" value="UniProtKB-SubCell"/>
</dbReference>